<dbReference type="EMBL" id="AP025564">
    <property type="protein sequence ID" value="BDE94793.1"/>
    <property type="molecule type" value="Genomic_DNA"/>
</dbReference>
<gene>
    <name evidence="1" type="ORF">CE91St30_01260</name>
</gene>
<evidence type="ECO:0000313" key="2">
    <source>
        <dbReference type="Proteomes" id="UP001320544"/>
    </source>
</evidence>
<name>A0ABN6MC61_9ACTN</name>
<keyword evidence="2" id="KW-1185">Reference proteome</keyword>
<reference evidence="1 2" key="1">
    <citation type="submission" date="2022-01" db="EMBL/GenBank/DDBJ databases">
        <title>Novel bile acid biosynthetic pathways are enriched in the microbiome of centenarians.</title>
        <authorList>
            <person name="Sato Y."/>
            <person name="Atarashi K."/>
            <person name="Plichta R.D."/>
            <person name="Arai Y."/>
            <person name="Sasajima S."/>
            <person name="Kearney M.S."/>
            <person name="Suda W."/>
            <person name="Takeshita K."/>
            <person name="Sasaki T."/>
            <person name="Okamoto S."/>
            <person name="Skelly N.A."/>
            <person name="Okamura Y."/>
            <person name="Vlamakis H."/>
            <person name="Li Y."/>
            <person name="Tanoue T."/>
            <person name="Takei H."/>
            <person name="Nittono H."/>
            <person name="Narushima S."/>
            <person name="Irie J."/>
            <person name="Itoh H."/>
            <person name="Moriya K."/>
            <person name="Sugiura Y."/>
            <person name="Suematsu M."/>
            <person name="Moritoki N."/>
            <person name="Shibata S."/>
            <person name="Littman R.D."/>
            <person name="Fischbach A.M."/>
            <person name="Uwamino Y."/>
            <person name="Inoue T."/>
            <person name="Honda A."/>
            <person name="Hattori M."/>
            <person name="Murai T."/>
            <person name="Xavier J.R."/>
            <person name="Hirose N."/>
            <person name="Honda K."/>
        </authorList>
    </citation>
    <scope>NUCLEOTIDE SEQUENCE [LARGE SCALE GENOMIC DNA]</scope>
    <source>
        <strain evidence="1 2">CE91-St30</strain>
    </source>
</reference>
<evidence type="ECO:0000313" key="1">
    <source>
        <dbReference type="EMBL" id="BDE94793.1"/>
    </source>
</evidence>
<dbReference type="Proteomes" id="UP001320544">
    <property type="component" value="Chromosome"/>
</dbReference>
<protein>
    <submittedName>
        <fullName evidence="1">Uncharacterized protein</fullName>
    </submittedName>
</protein>
<accession>A0ABN6MC61</accession>
<organism evidence="1 2">
    <name type="scientific">Raoultibacter timonensis</name>
    <dbReference type="NCBI Taxonomy" id="1907662"/>
    <lineage>
        <taxon>Bacteria</taxon>
        <taxon>Bacillati</taxon>
        <taxon>Actinomycetota</taxon>
        <taxon>Coriobacteriia</taxon>
        <taxon>Eggerthellales</taxon>
        <taxon>Eggerthellaceae</taxon>
        <taxon>Raoultibacter</taxon>
    </lineage>
</organism>
<proteinExistence type="predicted"/>
<sequence>MLAEELTFRVDCDTVRKKVVDRWQDRRPEGSAESTRIEGLGWKEEDAAASSFISG</sequence>